<dbReference type="SUPFAM" id="SSF160240">
    <property type="entry name" value="Cation efflux protein cytoplasmic domain-like"/>
    <property type="match status" value="1"/>
</dbReference>
<feature type="domain" description="Cation efflux protein cytoplasmic" evidence="11">
    <location>
        <begin position="263"/>
        <end position="332"/>
    </location>
</feature>
<feature type="region of interest" description="Disordered" evidence="8">
    <location>
        <begin position="340"/>
        <end position="412"/>
    </location>
</feature>
<dbReference type="PANTHER" id="PTHR11562">
    <property type="entry name" value="CATION EFFLUX PROTEIN/ ZINC TRANSPORTER"/>
    <property type="match status" value="1"/>
</dbReference>
<dbReference type="Pfam" id="PF16916">
    <property type="entry name" value="ZT_dimer"/>
    <property type="match status" value="1"/>
</dbReference>
<dbReference type="RefSeq" id="WP_345677563.1">
    <property type="nucleotide sequence ID" value="NZ_BAABHS010000016.1"/>
</dbReference>
<organism evidence="12 13">
    <name type="scientific">Yinghuangia aomiensis</name>
    <dbReference type="NCBI Taxonomy" id="676205"/>
    <lineage>
        <taxon>Bacteria</taxon>
        <taxon>Bacillati</taxon>
        <taxon>Actinomycetota</taxon>
        <taxon>Actinomycetes</taxon>
        <taxon>Kitasatosporales</taxon>
        <taxon>Streptomycetaceae</taxon>
        <taxon>Yinghuangia</taxon>
    </lineage>
</organism>
<evidence type="ECO:0000256" key="5">
    <source>
        <dbReference type="ARBA" id="ARBA00022989"/>
    </source>
</evidence>
<feature type="region of interest" description="Disordered" evidence="8">
    <location>
        <begin position="1"/>
        <end position="54"/>
    </location>
</feature>
<proteinExistence type="inferred from homology"/>
<evidence type="ECO:0000256" key="8">
    <source>
        <dbReference type="SAM" id="MobiDB-lite"/>
    </source>
</evidence>
<dbReference type="InterPro" id="IPR058533">
    <property type="entry name" value="Cation_efflux_TM"/>
</dbReference>
<keyword evidence="13" id="KW-1185">Reference proteome</keyword>
<keyword evidence="3" id="KW-0813">Transport</keyword>
<evidence type="ECO:0000256" key="4">
    <source>
        <dbReference type="ARBA" id="ARBA00022692"/>
    </source>
</evidence>
<feature type="compositionally biased region" description="Basic and acidic residues" evidence="8">
    <location>
        <begin position="384"/>
        <end position="400"/>
    </location>
</feature>
<dbReference type="InterPro" id="IPR027469">
    <property type="entry name" value="Cation_efflux_TMD_sf"/>
</dbReference>
<evidence type="ECO:0000313" key="13">
    <source>
        <dbReference type="Proteomes" id="UP001500466"/>
    </source>
</evidence>
<comment type="caution">
    <text evidence="12">The sequence shown here is derived from an EMBL/GenBank/DDBJ whole genome shotgun (WGS) entry which is preliminary data.</text>
</comment>
<feature type="compositionally biased region" description="Basic residues" evidence="8">
    <location>
        <begin position="31"/>
        <end position="41"/>
    </location>
</feature>
<dbReference type="SUPFAM" id="SSF161111">
    <property type="entry name" value="Cation efflux protein transmembrane domain-like"/>
    <property type="match status" value="1"/>
</dbReference>
<dbReference type="EMBL" id="BAABHS010000016">
    <property type="protein sequence ID" value="GAA4974627.1"/>
    <property type="molecule type" value="Genomic_DNA"/>
</dbReference>
<feature type="compositionally biased region" description="Basic and acidic residues" evidence="8">
    <location>
        <begin position="45"/>
        <end position="54"/>
    </location>
</feature>
<protein>
    <submittedName>
        <fullName evidence="12">Cation diffusion facilitator family transporter</fullName>
    </submittedName>
</protein>
<dbReference type="Gene3D" id="1.20.1510.10">
    <property type="entry name" value="Cation efflux protein transmembrane domain"/>
    <property type="match status" value="1"/>
</dbReference>
<name>A0ABP9HMV1_9ACTN</name>
<evidence type="ECO:0000256" key="6">
    <source>
        <dbReference type="ARBA" id="ARBA00023065"/>
    </source>
</evidence>
<comment type="similarity">
    <text evidence="2">Belongs to the cation diffusion facilitator (CDF) transporter (TC 2.A.4) family. SLC30A subfamily.</text>
</comment>
<evidence type="ECO:0000256" key="2">
    <source>
        <dbReference type="ARBA" id="ARBA00008873"/>
    </source>
</evidence>
<gene>
    <name evidence="12" type="ORF">GCM10023205_46650</name>
</gene>
<dbReference type="InterPro" id="IPR036837">
    <property type="entry name" value="Cation_efflux_CTD_sf"/>
</dbReference>
<dbReference type="PANTHER" id="PTHR11562:SF17">
    <property type="entry name" value="RE54080P-RELATED"/>
    <property type="match status" value="1"/>
</dbReference>
<keyword evidence="5 9" id="KW-1133">Transmembrane helix</keyword>
<evidence type="ECO:0000256" key="9">
    <source>
        <dbReference type="SAM" id="Phobius"/>
    </source>
</evidence>
<accession>A0ABP9HMV1</accession>
<keyword evidence="7 9" id="KW-0472">Membrane</keyword>
<feature type="transmembrane region" description="Helical" evidence="9">
    <location>
        <begin position="205"/>
        <end position="223"/>
    </location>
</feature>
<feature type="transmembrane region" description="Helical" evidence="9">
    <location>
        <begin position="62"/>
        <end position="84"/>
    </location>
</feature>
<dbReference type="Proteomes" id="UP001500466">
    <property type="component" value="Unassembled WGS sequence"/>
</dbReference>
<evidence type="ECO:0000256" key="1">
    <source>
        <dbReference type="ARBA" id="ARBA00004141"/>
    </source>
</evidence>
<dbReference type="InterPro" id="IPR027470">
    <property type="entry name" value="Cation_efflux_CTD"/>
</dbReference>
<feature type="transmembrane region" description="Helical" evidence="9">
    <location>
        <begin position="96"/>
        <end position="114"/>
    </location>
</feature>
<feature type="transmembrane region" description="Helical" evidence="9">
    <location>
        <begin position="164"/>
        <end position="184"/>
    </location>
</feature>
<evidence type="ECO:0000256" key="7">
    <source>
        <dbReference type="ARBA" id="ARBA00023136"/>
    </source>
</evidence>
<dbReference type="InterPro" id="IPR050681">
    <property type="entry name" value="CDF/SLC30A"/>
</dbReference>
<evidence type="ECO:0000256" key="3">
    <source>
        <dbReference type="ARBA" id="ARBA00022448"/>
    </source>
</evidence>
<comment type="subcellular location">
    <subcellularLocation>
        <location evidence="1">Membrane</location>
        <topology evidence="1">Multi-pass membrane protein</topology>
    </subcellularLocation>
</comment>
<evidence type="ECO:0000259" key="11">
    <source>
        <dbReference type="Pfam" id="PF16916"/>
    </source>
</evidence>
<evidence type="ECO:0000259" key="10">
    <source>
        <dbReference type="Pfam" id="PF01545"/>
    </source>
</evidence>
<dbReference type="NCBIfam" id="TIGR01297">
    <property type="entry name" value="CDF"/>
    <property type="match status" value="1"/>
</dbReference>
<keyword evidence="6" id="KW-0406">Ion transport</keyword>
<sequence>MTSAHAPGAIHDHAHGPHDAPGPGTPGRGKSSGHGRGHGHAHGPGGHDGHSHGVSADADRRYLTAALVLIGAYMAVEVVIGVIAQSLALITDAGHMLTDAISIVLALVAMRLAARPARGRWTYGLKRAEILSAQVNGITLLLLVVWFTYEAVRRLISPPDVEGGLVVVTALTGIVVNVIAAWLISRANRTSLNVEGAYQHILNDLWAFIATAVSGIVVLTTGFARADAIASLVVAALMLKAGLGLVRESWKILLEAAPAGLDPDEIGGELAAQPGVSEVHDLHIWTITSGFPALSAHVLVDQGDDCHAVRGRLEHLLRDHYGVEHTTLQIDHTPPGLWRIADAPGTTTDTHCSDPHGAVHRPNPATTRSSKNGAAPADTGSDTAGEHHDAPHEQHGHRTPSEPQAATPGHSH</sequence>
<keyword evidence="4 9" id="KW-0812">Transmembrane</keyword>
<feature type="transmembrane region" description="Helical" evidence="9">
    <location>
        <begin position="135"/>
        <end position="152"/>
    </location>
</feature>
<evidence type="ECO:0000313" key="12">
    <source>
        <dbReference type="EMBL" id="GAA4974627.1"/>
    </source>
</evidence>
<feature type="domain" description="Cation efflux protein transmembrane" evidence="10">
    <location>
        <begin position="63"/>
        <end position="254"/>
    </location>
</feature>
<dbReference type="InterPro" id="IPR002524">
    <property type="entry name" value="Cation_efflux"/>
</dbReference>
<dbReference type="Pfam" id="PF01545">
    <property type="entry name" value="Cation_efflux"/>
    <property type="match status" value="1"/>
</dbReference>
<reference evidence="13" key="1">
    <citation type="journal article" date="2019" name="Int. J. Syst. Evol. Microbiol.">
        <title>The Global Catalogue of Microorganisms (GCM) 10K type strain sequencing project: providing services to taxonomists for standard genome sequencing and annotation.</title>
        <authorList>
            <consortium name="The Broad Institute Genomics Platform"/>
            <consortium name="The Broad Institute Genome Sequencing Center for Infectious Disease"/>
            <person name="Wu L."/>
            <person name="Ma J."/>
        </authorList>
    </citation>
    <scope>NUCLEOTIDE SEQUENCE [LARGE SCALE GENOMIC DNA]</scope>
    <source>
        <strain evidence="13">JCM 17986</strain>
    </source>
</reference>